<evidence type="ECO:0000256" key="1">
    <source>
        <dbReference type="SAM" id="Phobius"/>
    </source>
</evidence>
<gene>
    <name evidence="2" type="ORF">J4557_44810</name>
</gene>
<keyword evidence="1" id="KW-0812">Transmembrane</keyword>
<organism evidence="2 3">
    <name type="scientific">Actinomadura nitritigenes</name>
    <dbReference type="NCBI Taxonomy" id="134602"/>
    <lineage>
        <taxon>Bacteria</taxon>
        <taxon>Bacillati</taxon>
        <taxon>Actinomycetota</taxon>
        <taxon>Actinomycetes</taxon>
        <taxon>Streptosporangiales</taxon>
        <taxon>Thermomonosporaceae</taxon>
        <taxon>Actinomadura</taxon>
    </lineage>
</organism>
<reference evidence="2 3" key="1">
    <citation type="submission" date="2021-03" db="EMBL/GenBank/DDBJ databases">
        <authorList>
            <person name="Kanchanasin P."/>
            <person name="Saeng-In P."/>
            <person name="Phongsopitanun W."/>
            <person name="Yuki M."/>
            <person name="Kudo T."/>
            <person name="Ohkuma M."/>
            <person name="Tanasupawat S."/>
        </authorList>
    </citation>
    <scope>NUCLEOTIDE SEQUENCE [LARGE SCALE GENOMIC DNA]</scope>
    <source>
        <strain evidence="2 3">L46</strain>
    </source>
</reference>
<keyword evidence="3" id="KW-1185">Reference proteome</keyword>
<dbReference type="EMBL" id="JAGEOK010000050">
    <property type="protein sequence ID" value="MBO2444661.1"/>
    <property type="molecule type" value="Genomic_DNA"/>
</dbReference>
<evidence type="ECO:0000313" key="3">
    <source>
        <dbReference type="Proteomes" id="UP000666915"/>
    </source>
</evidence>
<evidence type="ECO:0000313" key="2">
    <source>
        <dbReference type="EMBL" id="MBO2444661.1"/>
    </source>
</evidence>
<evidence type="ECO:0008006" key="4">
    <source>
        <dbReference type="Google" id="ProtNLM"/>
    </source>
</evidence>
<accession>A0ABS3RER0</accession>
<dbReference type="Proteomes" id="UP000666915">
    <property type="component" value="Unassembled WGS sequence"/>
</dbReference>
<comment type="caution">
    <text evidence="2">The sequence shown here is derived from an EMBL/GenBank/DDBJ whole genome shotgun (WGS) entry which is preliminary data.</text>
</comment>
<name>A0ABS3RER0_9ACTN</name>
<feature type="transmembrane region" description="Helical" evidence="1">
    <location>
        <begin position="153"/>
        <end position="172"/>
    </location>
</feature>
<sequence length="181" mass="17979">MSDTFGIVEITISFGGRMRTSARTGLAVAVAGAAGGLTLLAGGAAIAATAPHRAEATQQTPPAKICRYEVTASTLTVRTGPGVNYDPVPPPLYRAAHIGADCTSSHGGWVQVWQGVQEDQMGMWVSAAYLKPIRALGGAEAGAGGTSAAANPMLAGAGLGAIALGGGVAVAARRRRAQGAA</sequence>
<proteinExistence type="predicted"/>
<keyword evidence="1" id="KW-1133">Transmembrane helix</keyword>
<protein>
    <recommendedName>
        <fullName evidence="4">SH3 domain-containing protein</fullName>
    </recommendedName>
</protein>
<keyword evidence="1" id="KW-0472">Membrane</keyword>
<feature type="transmembrane region" description="Helical" evidence="1">
    <location>
        <begin position="26"/>
        <end position="48"/>
    </location>
</feature>